<name>A0A327WLZ0_LARAB</name>
<evidence type="ECO:0000313" key="2">
    <source>
        <dbReference type="Proteomes" id="UP000248790"/>
    </source>
</evidence>
<protein>
    <submittedName>
        <fullName evidence="1">Uncharacterized protein</fullName>
    </submittedName>
</protein>
<dbReference type="Proteomes" id="UP000248790">
    <property type="component" value="Unassembled WGS sequence"/>
</dbReference>
<evidence type="ECO:0000313" key="1">
    <source>
        <dbReference type="EMBL" id="RAJ93033.1"/>
    </source>
</evidence>
<comment type="caution">
    <text evidence="1">The sequence shown here is derived from an EMBL/GenBank/DDBJ whole genome shotgun (WGS) entry which is preliminary data.</text>
</comment>
<dbReference type="EMBL" id="QLMC01000006">
    <property type="protein sequence ID" value="RAJ93033.1"/>
    <property type="molecule type" value="Genomic_DNA"/>
</dbReference>
<organism evidence="1 2">
    <name type="scientific">Larkinella arboricola</name>
    <dbReference type="NCBI Taxonomy" id="643671"/>
    <lineage>
        <taxon>Bacteria</taxon>
        <taxon>Pseudomonadati</taxon>
        <taxon>Bacteroidota</taxon>
        <taxon>Cytophagia</taxon>
        <taxon>Cytophagales</taxon>
        <taxon>Spirosomataceae</taxon>
        <taxon>Larkinella</taxon>
    </lineage>
</organism>
<proteinExistence type="predicted"/>
<accession>A0A327WLZ0</accession>
<dbReference type="AlphaFoldDB" id="A0A327WLZ0"/>
<reference evidence="1 2" key="1">
    <citation type="submission" date="2018-06" db="EMBL/GenBank/DDBJ databases">
        <title>Genomic Encyclopedia of Archaeal and Bacterial Type Strains, Phase II (KMG-II): from individual species to whole genera.</title>
        <authorList>
            <person name="Goeker M."/>
        </authorList>
    </citation>
    <scope>NUCLEOTIDE SEQUENCE [LARGE SCALE GENOMIC DNA]</scope>
    <source>
        <strain evidence="1 2">DSM 21851</strain>
    </source>
</reference>
<sequence length="54" mass="6350">MPLELTIIQQIEEQYRLLVESVQDYDIFYLIGTVISKPGIIEPTELKVTPRLRF</sequence>
<keyword evidence="2" id="KW-1185">Reference proteome</keyword>
<gene>
    <name evidence="1" type="ORF">LX87_04545</name>
</gene>